<gene>
    <name evidence="1" type="ORF">MNBD_GAMMA02-1399</name>
</gene>
<name>A0A3B0WN16_9ZZZZ</name>
<proteinExistence type="predicted"/>
<sequence length="99" mass="11905">HLDYSSNSLFQTWGNAAMQLYEMNNSALKTQRDSVKKFHFKYQHARARAQDMLNVTDKLLNQKDWYLTFEQYGLKLVNHDEIIYQQKHNVGHFYEFSQV</sequence>
<dbReference type="EMBL" id="UOFA01000222">
    <property type="protein sequence ID" value="VAW45716.1"/>
    <property type="molecule type" value="Genomic_DNA"/>
</dbReference>
<reference evidence="1" key="1">
    <citation type="submission" date="2018-06" db="EMBL/GenBank/DDBJ databases">
        <authorList>
            <person name="Zhirakovskaya E."/>
        </authorList>
    </citation>
    <scope>NUCLEOTIDE SEQUENCE</scope>
</reference>
<dbReference type="AlphaFoldDB" id="A0A3B0WN16"/>
<accession>A0A3B0WN16</accession>
<protein>
    <submittedName>
        <fullName evidence="1">Uncharacterized protein</fullName>
    </submittedName>
</protein>
<feature type="non-terminal residue" evidence="1">
    <location>
        <position position="1"/>
    </location>
</feature>
<evidence type="ECO:0000313" key="1">
    <source>
        <dbReference type="EMBL" id="VAW45716.1"/>
    </source>
</evidence>
<organism evidence="1">
    <name type="scientific">hydrothermal vent metagenome</name>
    <dbReference type="NCBI Taxonomy" id="652676"/>
    <lineage>
        <taxon>unclassified sequences</taxon>
        <taxon>metagenomes</taxon>
        <taxon>ecological metagenomes</taxon>
    </lineage>
</organism>